<feature type="domain" description="Dihydrodipicolinate reductase N-terminal" evidence="3">
    <location>
        <begin position="33"/>
        <end position="142"/>
    </location>
</feature>
<protein>
    <submittedName>
        <fullName evidence="4">(Mediterranean fruit fly) hypothetical protein</fullName>
    </submittedName>
</protein>
<dbReference type="SUPFAM" id="SSF51735">
    <property type="entry name" value="NAD(P)-binding Rossmann-fold domains"/>
    <property type="match status" value="1"/>
</dbReference>
<dbReference type="GO" id="GO:0009089">
    <property type="term" value="P:lysine biosynthetic process via diaminopimelate"/>
    <property type="evidence" value="ECO:0007669"/>
    <property type="project" value="InterPro"/>
</dbReference>
<dbReference type="Gene3D" id="3.40.50.720">
    <property type="entry name" value="NAD(P)-binding Rossmann-like Domain"/>
    <property type="match status" value="1"/>
</dbReference>
<name>A0A811V518_CERCA</name>
<dbReference type="Gene3D" id="3.30.360.10">
    <property type="entry name" value="Dihydrodipicolinate Reductase, domain 2"/>
    <property type="match status" value="1"/>
</dbReference>
<dbReference type="GO" id="GO:0019877">
    <property type="term" value="P:diaminopimelate biosynthetic process"/>
    <property type="evidence" value="ECO:0007669"/>
    <property type="project" value="TreeGrafter"/>
</dbReference>
<keyword evidence="5" id="KW-1185">Reference proteome</keyword>
<dbReference type="Proteomes" id="UP000606786">
    <property type="component" value="Unassembled WGS sequence"/>
</dbReference>
<dbReference type="PANTHER" id="PTHR20836">
    <property type="entry name" value="DIHYDRODIPICOLINATE REDUCTASE"/>
    <property type="match status" value="1"/>
</dbReference>
<dbReference type="InterPro" id="IPR023940">
    <property type="entry name" value="DHDPR_bac"/>
</dbReference>
<dbReference type="PANTHER" id="PTHR20836:SF0">
    <property type="entry name" value="4-HYDROXY-TETRAHYDRODIPICOLINATE REDUCTASE 1, CHLOROPLASTIC-RELATED"/>
    <property type="match status" value="1"/>
</dbReference>
<reference evidence="4" key="1">
    <citation type="submission" date="2020-11" db="EMBL/GenBank/DDBJ databases">
        <authorList>
            <person name="Whitehead M."/>
        </authorList>
    </citation>
    <scope>NUCLEOTIDE SEQUENCE</scope>
    <source>
        <strain evidence="4">EGII</strain>
    </source>
</reference>
<organism evidence="4 5">
    <name type="scientific">Ceratitis capitata</name>
    <name type="common">Mediterranean fruit fly</name>
    <name type="synonym">Tephritis capitata</name>
    <dbReference type="NCBI Taxonomy" id="7213"/>
    <lineage>
        <taxon>Eukaryota</taxon>
        <taxon>Metazoa</taxon>
        <taxon>Ecdysozoa</taxon>
        <taxon>Arthropoda</taxon>
        <taxon>Hexapoda</taxon>
        <taxon>Insecta</taxon>
        <taxon>Pterygota</taxon>
        <taxon>Neoptera</taxon>
        <taxon>Endopterygota</taxon>
        <taxon>Diptera</taxon>
        <taxon>Brachycera</taxon>
        <taxon>Muscomorpha</taxon>
        <taxon>Tephritoidea</taxon>
        <taxon>Tephritidae</taxon>
        <taxon>Ceratitis</taxon>
        <taxon>Ceratitis</taxon>
    </lineage>
</organism>
<evidence type="ECO:0000256" key="2">
    <source>
        <dbReference type="ARBA" id="ARBA00023002"/>
    </source>
</evidence>
<dbReference type="GO" id="GO:0005829">
    <property type="term" value="C:cytosol"/>
    <property type="evidence" value="ECO:0007669"/>
    <property type="project" value="TreeGrafter"/>
</dbReference>
<comment type="caution">
    <text evidence="4">The sequence shown here is derived from an EMBL/GenBank/DDBJ whole genome shotgun (WGS) entry which is preliminary data.</text>
</comment>
<keyword evidence="1" id="KW-0521">NADP</keyword>
<dbReference type="GO" id="GO:0008839">
    <property type="term" value="F:4-hydroxy-tetrahydrodipicolinate reductase"/>
    <property type="evidence" value="ECO:0007669"/>
    <property type="project" value="InterPro"/>
</dbReference>
<dbReference type="Pfam" id="PF01113">
    <property type="entry name" value="DapB_N"/>
    <property type="match status" value="1"/>
</dbReference>
<evidence type="ECO:0000313" key="5">
    <source>
        <dbReference type="Proteomes" id="UP000606786"/>
    </source>
</evidence>
<sequence length="174" mass="19329">MSILLGKHHVRLIIKNLENITKSWSSRLLRKDGQKILSELVTNTKVEIAGAVTRFGSKYIGLDIGQIIGHSSILGIKITHSISDVFESSDIVIDFTTKECMLDCLKAAVKFKTPLISGTTGIEDINLKEYAAEIPILWSANMSVGINVLLKLVKRLLSFWEINMTLRFGKCIIA</sequence>
<dbReference type="EMBL" id="CAJHJT010000041">
    <property type="protein sequence ID" value="CAD7006732.1"/>
    <property type="molecule type" value="Genomic_DNA"/>
</dbReference>
<gene>
    <name evidence="4" type="ORF">CCAP1982_LOCUS15031</name>
</gene>
<evidence type="ECO:0000259" key="3">
    <source>
        <dbReference type="Pfam" id="PF01113"/>
    </source>
</evidence>
<dbReference type="InterPro" id="IPR036291">
    <property type="entry name" value="NAD(P)-bd_dom_sf"/>
</dbReference>
<dbReference type="InterPro" id="IPR000846">
    <property type="entry name" value="DapB_N"/>
</dbReference>
<evidence type="ECO:0000256" key="1">
    <source>
        <dbReference type="ARBA" id="ARBA00022857"/>
    </source>
</evidence>
<dbReference type="CDD" id="cd02274">
    <property type="entry name" value="DHDPR_N"/>
    <property type="match status" value="1"/>
</dbReference>
<dbReference type="AlphaFoldDB" id="A0A811V518"/>
<proteinExistence type="predicted"/>
<evidence type="ECO:0000313" key="4">
    <source>
        <dbReference type="EMBL" id="CAD7006732.1"/>
    </source>
</evidence>
<accession>A0A811V518</accession>
<keyword evidence="2" id="KW-0560">Oxidoreductase</keyword>